<evidence type="ECO:0000256" key="5">
    <source>
        <dbReference type="SAM" id="MobiDB-lite"/>
    </source>
</evidence>
<protein>
    <recommendedName>
        <fullName evidence="4">Bcl-2/adenovirus E1B 19 kDa-interacting protein 2-like protein</fullName>
    </recommendedName>
</protein>
<dbReference type="GO" id="GO:0005737">
    <property type="term" value="C:cytoplasm"/>
    <property type="evidence" value="ECO:0007669"/>
    <property type="project" value="TreeGrafter"/>
</dbReference>
<feature type="region of interest" description="Disordered" evidence="5">
    <location>
        <begin position="161"/>
        <end position="188"/>
    </location>
</feature>
<proteinExistence type="predicted"/>
<dbReference type="PANTHER" id="PTHR12112">
    <property type="entry name" value="BNIP - RELATED"/>
    <property type="match status" value="1"/>
</dbReference>
<reference evidence="7" key="1">
    <citation type="journal article" date="2022" name="bioRxiv">
        <title>Sequencing and chromosome-scale assembly of the giantPleurodeles waltlgenome.</title>
        <authorList>
            <person name="Brown T."/>
            <person name="Elewa A."/>
            <person name="Iarovenko S."/>
            <person name="Subramanian E."/>
            <person name="Araus A.J."/>
            <person name="Petzold A."/>
            <person name="Susuki M."/>
            <person name="Suzuki K.-i.T."/>
            <person name="Hayashi T."/>
            <person name="Toyoda A."/>
            <person name="Oliveira C."/>
            <person name="Osipova E."/>
            <person name="Leigh N.D."/>
            <person name="Simon A."/>
            <person name="Yun M.H."/>
        </authorList>
    </citation>
    <scope>NUCLEOTIDE SEQUENCE</scope>
    <source>
        <strain evidence="7">20211129_DDA</strain>
        <tissue evidence="7">Liver</tissue>
    </source>
</reference>
<dbReference type="GO" id="GO:0006915">
    <property type="term" value="P:apoptotic process"/>
    <property type="evidence" value="ECO:0007669"/>
    <property type="project" value="UniProtKB-KW"/>
</dbReference>
<keyword evidence="1" id="KW-0053">Apoptosis</keyword>
<feature type="compositionally biased region" description="Low complexity" evidence="5">
    <location>
        <begin position="164"/>
        <end position="178"/>
    </location>
</feature>
<dbReference type="EMBL" id="JANPWB010000016">
    <property type="protein sequence ID" value="KAJ1080557.1"/>
    <property type="molecule type" value="Genomic_DNA"/>
</dbReference>
<dbReference type="Pfam" id="PF13716">
    <property type="entry name" value="CRAL_TRIO_2"/>
    <property type="match status" value="1"/>
</dbReference>
<sequence length="430" mass="48622">MCRPKNVPAKAEAEKPVYNESHGCSDYHGCRRRKPRALVGGCLQRRGSDRGAGGAHSRGEMGTYIERSEETPHQRNRKIFEVQDPLDPGADRFQVHDMELKEEWQDEEFPRPLPEATSEEADEDIPGDNRSVPPNTLELCGNRHMRKRLLAPALSLNLDRSEGSLRSGEGSLRSIGGSTRSGDIADQTLDDDLDFNIDDLETPSGSEQFDIPESGPEFEWEDDLPRARGPDGGATADKLGEGIVTDMEDQDGRKWRIFLMSGQEHKVDMTAIEPYKRVISHGGYYGDGLNAVIMFASCYLPASSIRDYQYVMDNLFRYIIGTLEVMVAENYMLVYLNGATPRSKIPTMGWLKQCYQTIDRRLKKNLKALIIVHPTWYVKAVMAIIRPFISSKFGRKVQFMNSLWELSQLISLDHVHIPECIRQLDQELNG</sequence>
<evidence type="ECO:0000313" key="8">
    <source>
        <dbReference type="Proteomes" id="UP001066276"/>
    </source>
</evidence>
<feature type="compositionally biased region" description="Acidic residues" evidence="5">
    <location>
        <begin position="117"/>
        <end position="126"/>
    </location>
</feature>
<feature type="region of interest" description="Disordered" evidence="5">
    <location>
        <begin position="102"/>
        <end position="134"/>
    </location>
</feature>
<dbReference type="InterPro" id="IPR036865">
    <property type="entry name" value="CRAL-TRIO_dom_sf"/>
</dbReference>
<dbReference type="PANTHER" id="PTHR12112:SF21">
    <property type="entry name" value="BCL-2_ADENOVIRUS E1B 19 KDA-INTERACTING PROTEIN 2-LIKE PROTEIN"/>
    <property type="match status" value="1"/>
</dbReference>
<accession>A0AAV7KPS6</accession>
<dbReference type="Gene3D" id="3.40.525.10">
    <property type="entry name" value="CRAL-TRIO lipid binding domain"/>
    <property type="match status" value="1"/>
</dbReference>
<dbReference type="InterPro" id="IPR022181">
    <property type="entry name" value="Bcl2-/adenovirus-E1B"/>
</dbReference>
<feature type="compositionally biased region" description="Basic and acidic residues" evidence="5">
    <location>
        <begin position="11"/>
        <end position="29"/>
    </location>
</feature>
<dbReference type="PROSITE" id="PS50191">
    <property type="entry name" value="CRAL_TRIO"/>
    <property type="match status" value="1"/>
</dbReference>
<dbReference type="Proteomes" id="UP001066276">
    <property type="component" value="Chromosome 12"/>
</dbReference>
<evidence type="ECO:0000256" key="2">
    <source>
        <dbReference type="ARBA" id="ARBA00055513"/>
    </source>
</evidence>
<comment type="function">
    <text evidence="2">May be a bridge molecule between BCL2 and ARHGAP1/CDC42 in promoting cell death.</text>
</comment>
<evidence type="ECO:0000256" key="1">
    <source>
        <dbReference type="ARBA" id="ARBA00022703"/>
    </source>
</evidence>
<comment type="subunit">
    <text evidence="3">Homodimer. Interacts with BCL2, ARHGAP1, MIF and GFER.</text>
</comment>
<evidence type="ECO:0000259" key="6">
    <source>
        <dbReference type="PROSITE" id="PS50191"/>
    </source>
</evidence>
<dbReference type="CDD" id="cd00170">
    <property type="entry name" value="SEC14"/>
    <property type="match status" value="1"/>
</dbReference>
<feature type="region of interest" description="Disordered" evidence="5">
    <location>
        <begin position="202"/>
        <end position="227"/>
    </location>
</feature>
<dbReference type="SMART" id="SM00516">
    <property type="entry name" value="SEC14"/>
    <property type="match status" value="1"/>
</dbReference>
<name>A0AAV7KPS6_PLEWA</name>
<dbReference type="Pfam" id="PF12496">
    <property type="entry name" value="BNIP2"/>
    <property type="match status" value="1"/>
</dbReference>
<keyword evidence="8" id="KW-1185">Reference proteome</keyword>
<organism evidence="7 8">
    <name type="scientific">Pleurodeles waltl</name>
    <name type="common">Iberian ribbed newt</name>
    <dbReference type="NCBI Taxonomy" id="8319"/>
    <lineage>
        <taxon>Eukaryota</taxon>
        <taxon>Metazoa</taxon>
        <taxon>Chordata</taxon>
        <taxon>Craniata</taxon>
        <taxon>Vertebrata</taxon>
        <taxon>Euteleostomi</taxon>
        <taxon>Amphibia</taxon>
        <taxon>Batrachia</taxon>
        <taxon>Caudata</taxon>
        <taxon>Salamandroidea</taxon>
        <taxon>Salamandridae</taxon>
        <taxon>Pleurodelinae</taxon>
        <taxon>Pleurodeles</taxon>
    </lineage>
</organism>
<dbReference type="SUPFAM" id="SSF52087">
    <property type="entry name" value="CRAL/TRIO domain"/>
    <property type="match status" value="1"/>
</dbReference>
<dbReference type="FunFam" id="3.40.525.10:FF:000012">
    <property type="entry name" value="bcl-2/adenovirus E1B 19 kDa-interacting protein 2-like protein"/>
    <property type="match status" value="1"/>
</dbReference>
<feature type="compositionally biased region" description="Basic and acidic residues" evidence="5">
    <location>
        <begin position="66"/>
        <end position="76"/>
    </location>
</feature>
<feature type="domain" description="CRAL-TRIO" evidence="6">
    <location>
        <begin position="268"/>
        <end position="430"/>
    </location>
</feature>
<gene>
    <name evidence="7" type="ORF">NDU88_000753</name>
</gene>
<dbReference type="InterPro" id="IPR001251">
    <property type="entry name" value="CRAL-TRIO_dom"/>
</dbReference>
<dbReference type="AlphaFoldDB" id="A0AAV7KPS6"/>
<evidence type="ECO:0000256" key="3">
    <source>
        <dbReference type="ARBA" id="ARBA00065286"/>
    </source>
</evidence>
<feature type="region of interest" description="Disordered" evidence="5">
    <location>
        <begin position="1"/>
        <end position="76"/>
    </location>
</feature>
<comment type="caution">
    <text evidence="7">The sequence shown here is derived from an EMBL/GenBank/DDBJ whole genome shotgun (WGS) entry which is preliminary data.</text>
</comment>
<evidence type="ECO:0000313" key="7">
    <source>
        <dbReference type="EMBL" id="KAJ1080557.1"/>
    </source>
</evidence>
<evidence type="ECO:0000256" key="4">
    <source>
        <dbReference type="ARBA" id="ARBA00073394"/>
    </source>
</evidence>